<organism evidence="7 8">
    <name type="scientific">Pichia californica</name>
    <dbReference type="NCBI Taxonomy" id="460514"/>
    <lineage>
        <taxon>Eukaryota</taxon>
        <taxon>Fungi</taxon>
        <taxon>Dikarya</taxon>
        <taxon>Ascomycota</taxon>
        <taxon>Saccharomycotina</taxon>
        <taxon>Pichiomycetes</taxon>
        <taxon>Pichiales</taxon>
        <taxon>Pichiaceae</taxon>
        <taxon>Pichia</taxon>
    </lineage>
</organism>
<keyword evidence="8" id="KW-1185">Reference proteome</keyword>
<name>A0A9P7BI82_9ASCO</name>
<keyword evidence="4" id="KW-0274">FAD</keyword>
<dbReference type="EMBL" id="PUHW01000006">
    <property type="protein sequence ID" value="KAG0691174.1"/>
    <property type="molecule type" value="Genomic_DNA"/>
</dbReference>
<dbReference type="GO" id="GO:0050660">
    <property type="term" value="F:flavin adenine dinucleotide binding"/>
    <property type="evidence" value="ECO:0007669"/>
    <property type="project" value="InterPro"/>
</dbReference>
<evidence type="ECO:0000256" key="1">
    <source>
        <dbReference type="ARBA" id="ARBA00001974"/>
    </source>
</evidence>
<evidence type="ECO:0000256" key="3">
    <source>
        <dbReference type="ARBA" id="ARBA00022630"/>
    </source>
</evidence>
<keyword evidence="3" id="KW-0285">Flavoprotein</keyword>
<gene>
    <name evidence="7" type="ORF">C6P40_004425</name>
</gene>
<dbReference type="Gene3D" id="3.50.50.60">
    <property type="entry name" value="FAD/NAD(P)-binding domain"/>
    <property type="match status" value="1"/>
</dbReference>
<comment type="cofactor">
    <cofactor evidence="1">
        <name>FAD</name>
        <dbReference type="ChEBI" id="CHEBI:57692"/>
    </cofactor>
</comment>
<sequence length="436" mass="48738">MSELVTSQKSVLIVGCGIFGLASALEFAQKGYQVTAIDIYEPPSPWSASCDYNKIVRAEYENDIYSKLSVEAIELWKNDPKFDGIYNNCGRVMITPMSFKGRQEFERIGIENLQKLGKALDIEYFKGGKKMSTRFPFLKYNSLKSDEQSKFNPYGGLAHSSNAMIAVYNEAKQLGVKFIFGDDGYAKSITEINGQAAVVCKSGKTYTSDNIIVGLGANTGRLIDLKDQQSATGLFVTFIKLTDDEYLKFKECAVLFDAEMGYFFPPDPKTKLLKIALPGIGSCNKVNDPHSLSNKKISLPRFKNLNPNDTIPKHGEIEAKLLLAKYIPELAYHKLIDSKICWIGDTQDSDFIIDLIPGYKNLYVASGDSGHAFKFLPNIGKYIVNKVEGKLDPTLNKMWSWKSGTGFDPSKCSWRVSNYYPDLSEIDFLKDVKAKL</sequence>
<accession>A0A9P7BI82</accession>
<comment type="caution">
    <text evidence="7">The sequence shown here is derived from an EMBL/GenBank/DDBJ whole genome shotgun (WGS) entry which is preliminary data.</text>
</comment>
<evidence type="ECO:0000259" key="6">
    <source>
        <dbReference type="Pfam" id="PF01266"/>
    </source>
</evidence>
<dbReference type="GO" id="GO:0051698">
    <property type="term" value="F:saccharopine oxidase activity"/>
    <property type="evidence" value="ECO:0007669"/>
    <property type="project" value="TreeGrafter"/>
</dbReference>
<dbReference type="InterPro" id="IPR006076">
    <property type="entry name" value="FAD-dep_OxRdtase"/>
</dbReference>
<dbReference type="PANTHER" id="PTHR10961:SF26">
    <property type="entry name" value="L-SACCHAROPINE OXIDASE"/>
    <property type="match status" value="1"/>
</dbReference>
<proteinExistence type="inferred from homology"/>
<evidence type="ECO:0000313" key="8">
    <source>
        <dbReference type="Proteomes" id="UP000697127"/>
    </source>
</evidence>
<comment type="similarity">
    <text evidence="2">Belongs to the MSOX/MTOX family.</text>
</comment>
<dbReference type="Proteomes" id="UP000697127">
    <property type="component" value="Unassembled WGS sequence"/>
</dbReference>
<dbReference type="SUPFAM" id="SSF51905">
    <property type="entry name" value="FAD/NAD(P)-binding domain"/>
    <property type="match status" value="1"/>
</dbReference>
<evidence type="ECO:0000313" key="7">
    <source>
        <dbReference type="EMBL" id="KAG0691174.1"/>
    </source>
</evidence>
<evidence type="ECO:0000256" key="2">
    <source>
        <dbReference type="ARBA" id="ARBA00010989"/>
    </source>
</evidence>
<dbReference type="InterPro" id="IPR036188">
    <property type="entry name" value="FAD/NAD-bd_sf"/>
</dbReference>
<reference evidence="7" key="1">
    <citation type="submission" date="2020-11" db="EMBL/GenBank/DDBJ databases">
        <title>Kefir isolates.</title>
        <authorList>
            <person name="Marcisauskas S."/>
            <person name="Kim Y."/>
            <person name="Blasche S."/>
        </authorList>
    </citation>
    <scope>NUCLEOTIDE SEQUENCE</scope>
    <source>
        <strain evidence="7">Olga-1</strain>
    </source>
</reference>
<feature type="domain" description="FAD dependent oxidoreductase" evidence="6">
    <location>
        <begin position="11"/>
        <end position="384"/>
    </location>
</feature>
<dbReference type="AlphaFoldDB" id="A0A9P7BI82"/>
<evidence type="ECO:0000256" key="5">
    <source>
        <dbReference type="ARBA" id="ARBA00023002"/>
    </source>
</evidence>
<evidence type="ECO:0000256" key="4">
    <source>
        <dbReference type="ARBA" id="ARBA00022827"/>
    </source>
</evidence>
<dbReference type="PANTHER" id="PTHR10961">
    <property type="entry name" value="PEROXISOMAL SARCOSINE OXIDASE"/>
    <property type="match status" value="1"/>
</dbReference>
<dbReference type="Pfam" id="PF01266">
    <property type="entry name" value="DAO"/>
    <property type="match status" value="1"/>
</dbReference>
<protein>
    <recommendedName>
        <fullName evidence="6">FAD dependent oxidoreductase domain-containing protein</fullName>
    </recommendedName>
</protein>
<dbReference type="InterPro" id="IPR045170">
    <property type="entry name" value="MTOX"/>
</dbReference>
<dbReference type="GO" id="GO:0008115">
    <property type="term" value="F:sarcosine oxidase activity"/>
    <property type="evidence" value="ECO:0007669"/>
    <property type="project" value="TreeGrafter"/>
</dbReference>
<keyword evidence="5" id="KW-0560">Oxidoreductase</keyword>
<dbReference type="Gene3D" id="3.30.9.10">
    <property type="entry name" value="D-Amino Acid Oxidase, subunit A, domain 2"/>
    <property type="match status" value="1"/>
</dbReference>
<dbReference type="OrthoDB" id="2219495at2759"/>